<dbReference type="OrthoDB" id="5298937at2"/>
<reference evidence="3 4" key="1">
    <citation type="submission" date="2016-03" db="EMBL/GenBank/DDBJ databases">
        <authorList>
            <person name="Ploux O."/>
        </authorList>
    </citation>
    <scope>NUCLEOTIDE SEQUENCE [LARGE SCALE GENOMIC DNA]</scope>
    <source>
        <strain evidence="3 4">R0</strain>
    </source>
</reference>
<evidence type="ECO:0000313" key="3">
    <source>
        <dbReference type="EMBL" id="KYG64725.1"/>
    </source>
</evidence>
<organism evidence="3 4">
    <name type="scientific">Bdellovibrio bacteriovorus</name>
    <dbReference type="NCBI Taxonomy" id="959"/>
    <lineage>
        <taxon>Bacteria</taxon>
        <taxon>Pseudomonadati</taxon>
        <taxon>Bdellovibrionota</taxon>
        <taxon>Bdellovibrionia</taxon>
        <taxon>Bdellovibrionales</taxon>
        <taxon>Pseudobdellovibrionaceae</taxon>
        <taxon>Bdellovibrio</taxon>
    </lineage>
</organism>
<comment type="caution">
    <text evidence="3">The sequence shown here is derived from an EMBL/GenBank/DDBJ whole genome shotgun (WGS) entry which is preliminary data.</text>
</comment>
<gene>
    <name evidence="3" type="ORF">AZI86_10980</name>
</gene>
<dbReference type="InterPro" id="IPR001173">
    <property type="entry name" value="Glyco_trans_2-like"/>
</dbReference>
<accession>A0A150WLL6</accession>
<dbReference type="PANTHER" id="PTHR22916">
    <property type="entry name" value="GLYCOSYLTRANSFERASE"/>
    <property type="match status" value="1"/>
</dbReference>
<feature type="domain" description="Glycosyltransferase 2-like" evidence="2">
    <location>
        <begin position="8"/>
        <end position="151"/>
    </location>
</feature>
<evidence type="ECO:0000259" key="2">
    <source>
        <dbReference type="Pfam" id="PF00535"/>
    </source>
</evidence>
<dbReference type="GO" id="GO:0016758">
    <property type="term" value="F:hexosyltransferase activity"/>
    <property type="evidence" value="ECO:0007669"/>
    <property type="project" value="UniProtKB-ARBA"/>
</dbReference>
<evidence type="ECO:0000313" key="4">
    <source>
        <dbReference type="Proteomes" id="UP000075320"/>
    </source>
</evidence>
<protein>
    <recommendedName>
        <fullName evidence="2">Glycosyltransferase 2-like domain-containing protein</fullName>
    </recommendedName>
</protein>
<dbReference type="Gene3D" id="3.90.550.10">
    <property type="entry name" value="Spore Coat Polysaccharide Biosynthesis Protein SpsA, Chain A"/>
    <property type="match status" value="1"/>
</dbReference>
<name>A0A150WLL6_BDEBC</name>
<keyword evidence="1" id="KW-1133">Transmembrane helix</keyword>
<keyword evidence="1" id="KW-0812">Transmembrane</keyword>
<dbReference type="SUPFAM" id="SSF53448">
    <property type="entry name" value="Nucleotide-diphospho-sugar transferases"/>
    <property type="match status" value="1"/>
</dbReference>
<dbReference type="RefSeq" id="WP_061835236.1">
    <property type="nucleotide sequence ID" value="NZ_LUKE01000002.1"/>
</dbReference>
<dbReference type="EMBL" id="LUKE01000002">
    <property type="protein sequence ID" value="KYG64725.1"/>
    <property type="molecule type" value="Genomic_DNA"/>
</dbReference>
<dbReference type="Proteomes" id="UP000075320">
    <property type="component" value="Unassembled WGS sequence"/>
</dbReference>
<dbReference type="Pfam" id="PF00535">
    <property type="entry name" value="Glycos_transf_2"/>
    <property type="match status" value="1"/>
</dbReference>
<sequence length="319" mass="36852">MSGSPLVSIIINCFNGEKYLSEALDSVFAQTYNNWEIIFWDNASTDRSGEIAKSYGNRIKYFRASQTTPLGEARNLAMKEADGDLIAILDSDDIWLPHRLQKQIDVFWNSSFAVCYTSTEIISKDGTFLRKDLVNNKSGYIFEELLNQFDIAVSTLLIKRNILVEGGYEFDLEMVASEEYNLFMRMAAKHEFCVVPECLVKLRIYEGSLTGKAISRWAYEREYTLDKLKKENPGIEIKYAAAFKEAHARADYYKARYLVDLGQVSEARRILRKNIFFGPQYFVTYIILFFPLSVWQFLHRPGVRQTLVPRIIKLLKLGK</sequence>
<evidence type="ECO:0000256" key="1">
    <source>
        <dbReference type="SAM" id="Phobius"/>
    </source>
</evidence>
<dbReference type="PANTHER" id="PTHR22916:SF3">
    <property type="entry name" value="UDP-GLCNAC:BETAGAL BETA-1,3-N-ACETYLGLUCOSAMINYLTRANSFERASE-LIKE PROTEIN 1"/>
    <property type="match status" value="1"/>
</dbReference>
<keyword evidence="1" id="KW-0472">Membrane</keyword>
<dbReference type="AlphaFoldDB" id="A0A150WLL6"/>
<feature type="transmembrane region" description="Helical" evidence="1">
    <location>
        <begin position="275"/>
        <end position="298"/>
    </location>
</feature>
<keyword evidence="4" id="KW-1185">Reference proteome</keyword>
<proteinExistence type="predicted"/>
<dbReference type="InterPro" id="IPR029044">
    <property type="entry name" value="Nucleotide-diphossugar_trans"/>
</dbReference>